<dbReference type="PANTHER" id="PTHR19848">
    <property type="entry name" value="WD40 REPEAT PROTEIN"/>
    <property type="match status" value="1"/>
</dbReference>
<dbReference type="Gene3D" id="2.130.10.10">
    <property type="entry name" value="YVTN repeat-like/Quinoprotein amine dehydrogenase"/>
    <property type="match status" value="2"/>
</dbReference>
<gene>
    <name evidence="5" type="ORF">AJ80_06820</name>
</gene>
<accession>A0A2B7XT87</accession>
<evidence type="ECO:0000256" key="3">
    <source>
        <dbReference type="PROSITE-ProRule" id="PRU00221"/>
    </source>
</evidence>
<dbReference type="OrthoDB" id="6262491at2759"/>
<feature type="compositionally biased region" description="Acidic residues" evidence="4">
    <location>
        <begin position="363"/>
        <end position="377"/>
    </location>
</feature>
<evidence type="ECO:0000313" key="5">
    <source>
        <dbReference type="EMBL" id="PGH12200.1"/>
    </source>
</evidence>
<feature type="repeat" description="WD" evidence="3">
    <location>
        <begin position="119"/>
        <end position="162"/>
    </location>
</feature>
<dbReference type="AlphaFoldDB" id="A0A2B7XT87"/>
<evidence type="ECO:0000256" key="2">
    <source>
        <dbReference type="ARBA" id="ARBA00022737"/>
    </source>
</evidence>
<dbReference type="PROSITE" id="PS50082">
    <property type="entry name" value="WD_REPEATS_2"/>
    <property type="match status" value="3"/>
</dbReference>
<keyword evidence="1 3" id="KW-0853">WD repeat</keyword>
<reference evidence="5 6" key="1">
    <citation type="submission" date="2017-10" db="EMBL/GenBank/DDBJ databases">
        <title>Comparative genomics in systemic dimorphic fungi from Ajellomycetaceae.</title>
        <authorList>
            <person name="Munoz J.F."/>
            <person name="Mcewen J.G."/>
            <person name="Clay O.K."/>
            <person name="Cuomo C.A."/>
        </authorList>
    </citation>
    <scope>NUCLEOTIDE SEQUENCE [LARGE SCALE GENOMIC DNA]</scope>
    <source>
        <strain evidence="5 6">UAMH7299</strain>
    </source>
</reference>
<dbReference type="STRING" id="1447883.A0A2B7XT87"/>
<evidence type="ECO:0000256" key="4">
    <source>
        <dbReference type="SAM" id="MobiDB-lite"/>
    </source>
</evidence>
<dbReference type="InterPro" id="IPR015943">
    <property type="entry name" value="WD40/YVTN_repeat-like_dom_sf"/>
</dbReference>
<keyword evidence="6" id="KW-1185">Reference proteome</keyword>
<feature type="repeat" description="WD" evidence="3">
    <location>
        <begin position="77"/>
        <end position="118"/>
    </location>
</feature>
<evidence type="ECO:0000256" key="1">
    <source>
        <dbReference type="ARBA" id="ARBA00022574"/>
    </source>
</evidence>
<dbReference type="SMART" id="SM00320">
    <property type="entry name" value="WD40"/>
    <property type="match status" value="6"/>
</dbReference>
<feature type="region of interest" description="Disordered" evidence="4">
    <location>
        <begin position="1"/>
        <end position="32"/>
    </location>
</feature>
<dbReference type="PROSITE" id="PS00678">
    <property type="entry name" value="WD_REPEATS_1"/>
    <property type="match status" value="2"/>
</dbReference>
<dbReference type="EMBL" id="PDNA01000121">
    <property type="protein sequence ID" value="PGH12200.1"/>
    <property type="molecule type" value="Genomic_DNA"/>
</dbReference>
<dbReference type="InterPro" id="IPR019775">
    <property type="entry name" value="WD40_repeat_CS"/>
</dbReference>
<keyword evidence="2" id="KW-0677">Repeat</keyword>
<dbReference type="InterPro" id="IPR036322">
    <property type="entry name" value="WD40_repeat_dom_sf"/>
</dbReference>
<dbReference type="FunFam" id="2.130.10.10:FF:001196">
    <property type="entry name" value="WD repeat protein (AFU_orthologue AFUA_1G12380)"/>
    <property type="match status" value="1"/>
</dbReference>
<name>A0A2B7XT87_POLH7</name>
<comment type="caution">
    <text evidence="5">The sequence shown here is derived from an EMBL/GenBank/DDBJ whole genome shotgun (WGS) entry which is preliminary data.</text>
</comment>
<dbReference type="Proteomes" id="UP000224634">
    <property type="component" value="Unassembled WGS sequence"/>
</dbReference>
<dbReference type="PROSITE" id="PS50294">
    <property type="entry name" value="WD_REPEATS_REGION"/>
    <property type="match status" value="1"/>
</dbReference>
<dbReference type="InterPro" id="IPR001680">
    <property type="entry name" value="WD40_rpt"/>
</dbReference>
<evidence type="ECO:0000313" key="6">
    <source>
        <dbReference type="Proteomes" id="UP000224634"/>
    </source>
</evidence>
<feature type="compositionally biased region" description="Basic and acidic residues" evidence="4">
    <location>
        <begin position="350"/>
        <end position="359"/>
    </location>
</feature>
<dbReference type="Pfam" id="PF00400">
    <property type="entry name" value="WD40"/>
    <property type="match status" value="3"/>
</dbReference>
<feature type="compositionally biased region" description="Basic and acidic residues" evidence="4">
    <location>
        <begin position="1"/>
        <end position="10"/>
    </location>
</feature>
<protein>
    <submittedName>
        <fullName evidence="5">Uncharacterized protein</fullName>
    </submittedName>
</protein>
<feature type="region of interest" description="Disordered" evidence="4">
    <location>
        <begin position="339"/>
        <end position="377"/>
    </location>
</feature>
<dbReference type="PANTHER" id="PTHR19848:SF8">
    <property type="entry name" value="F-BOX AND WD REPEAT DOMAIN CONTAINING 7"/>
    <property type="match status" value="1"/>
</dbReference>
<sequence length="377" mass="42291">MSRSSNRDDFFQTTSSLEEVRRKAEKAGNNNGNPIKLQSKLLAITADPSSKSCVYVAESAGVLRKLVLETGETVATYRGPTAPLTSICFSVDGATVFAGCWDKTIWSWDVASRKLKRQYKGHTDFVKVVIYANIGHDDLLISGSADSEVIVWNISDGNRLHVFKDHSRGIQDLSLDPMSLDIEPSHITIFSAGSDRSIHQFHFPQSPDGQSNPEPILEHETSVYKLFFDADGDLWTASADKSAKCLSRERKWNTEMTLEHPDFVRDILVHEARGWVVTACRDEEVRVWNRATGELYHTYSGHFEEVTGLLLLHNTIVSISIDSTVRQWSLDPTKLQLAKAEAEAEAEGVEQEKEVDHGQEPLLTEEEERELAELMED</sequence>
<organism evidence="5 6">
    <name type="scientific">Polytolypa hystricis (strain UAMH7299)</name>
    <dbReference type="NCBI Taxonomy" id="1447883"/>
    <lineage>
        <taxon>Eukaryota</taxon>
        <taxon>Fungi</taxon>
        <taxon>Dikarya</taxon>
        <taxon>Ascomycota</taxon>
        <taxon>Pezizomycotina</taxon>
        <taxon>Eurotiomycetes</taxon>
        <taxon>Eurotiomycetidae</taxon>
        <taxon>Onygenales</taxon>
        <taxon>Onygenales incertae sedis</taxon>
        <taxon>Polytolypa</taxon>
    </lineage>
</organism>
<dbReference type="SUPFAM" id="SSF50978">
    <property type="entry name" value="WD40 repeat-like"/>
    <property type="match status" value="1"/>
</dbReference>
<proteinExistence type="predicted"/>
<feature type="repeat" description="WD" evidence="3">
    <location>
        <begin position="257"/>
        <end position="298"/>
    </location>
</feature>